<feature type="domain" description="SANT" evidence="5">
    <location>
        <begin position="1056"/>
        <end position="1103"/>
    </location>
</feature>
<evidence type="ECO:0008006" key="9">
    <source>
        <dbReference type="Google" id="ProtNLM"/>
    </source>
</evidence>
<feature type="compositionally biased region" description="Low complexity" evidence="4">
    <location>
        <begin position="41"/>
        <end position="51"/>
    </location>
</feature>
<evidence type="ECO:0000256" key="2">
    <source>
        <dbReference type="ARBA" id="ARBA00023242"/>
    </source>
</evidence>
<feature type="domain" description="SANT" evidence="5">
    <location>
        <begin position="839"/>
        <end position="890"/>
    </location>
</feature>
<evidence type="ECO:0000313" key="7">
    <source>
        <dbReference type="EMBL" id="KAJ6322937.1"/>
    </source>
</evidence>
<sequence length="1714" mass="187643">MPPEPLPWDRKDFFKERKHERSETTSSSFGGGSTPRWKELSYSSSNHYGSSRDFNRWGPHDFRRPPGHGKQGSWHMLAEESDHMYAPYRSSDKMLEDENCRPFLRGDGRYVRNSRGYFSQREWRGGHSWEMSNGSSNMPVRQHDVSNDHRSVDEMLMFPPSHPAHSDFANTWDQHQLKDQHDNNKMGGVNGLGTGQRGDRENSLDWKPLKWTRSGSLSSRGSGFSHSSSSKSLGVADSNEGKAELQLKNATPVLSLSGDAAACVTSAAPSEDISSRKKARLGWGEGLAKYEKKKVEGPDTSENKDEVVVSASNVEPIHSQTSNLSEKSHGVMGFSDCASPATPSSVACSSSPGIEEKTLVKSTDAYNAVSNSCGSPGVGSQCQMEGLSFNLEKMEVSLVANLGSSLADLLQYYDPSSMDSSFVRSTAMNKLLAWKGDISKSLELTESEIESLENELKSMRFESGNRCPSPAASSPRPFESDAKPCNVQGVASNCVPPSPLLVASCGDDIVEKVSFCNGELEEVHADVKDDFDSPVTATSKLAESVSLTRADSSTVTVKDDFYAIQSARMNLEGAVPCADEEENGIFTCKEDLPSVDVMSDKSGEYNLCNLILASNKESASRASEVFNKLLPSEQCRFDFSGVTNGSSWQSDALVVEKIARRKQLLRFKERAVTLKFKVLSSSLEGRYAKEIPCEVSEEMGTKLADNSKRVSKASFFHSCSILFSCYAQGSFRFPCDKVRSHGYLFIHCLLELEIHPVRTLCTCAADFPVVAQTGNLSLDPATEILNFTSKLLSDSQVKLYRNALKMPALILDKKEKIVSRFISSNGLVEDPWAIEKEKAMINPWTSDEKEIFMHKLATFGKDFQKIASFLDHKSTADCVEFYYKNHKSDCFEKIKKSKQTKSSTNYLVASSTKWNRELNAASLDILGAASLIAAGADHAVNSQRLCSSRIFSSGYCNSKITEGHDGVLEDSSILDVLGSERETVAADVLAGICGSMSSEVMSSCTTTSVNLVEGYRERKCQKVDSVAKPPLTFDVTQNYDEETCSDESYEEMDPADWTDEEKSIFIQAVSSYGKDFAMISHVVRTRTRDQCKVFFSKARKCLGLDLMHPGPRNFGTPVSNIGNEGGSDTEDACAIETGSAISSDKLDSKIDEDLMLSVVNTEHNESDAEERIRLHADLEGTEDNNASGILDQNDPKIVDKMVSDPAFVADTIVMNSVNQLESVQAQKVLIVSTNAESERDQAAGKSVFVAEAGPVGGAVDASTSNAITAAELKAVDEVSNDGMENGFPGQELLLPEKSLCIPSGLTQDSTSNASHHANMNSSSDTSRCSENTHQISVQLESVEKPPVISLPQENDLSITNSVVQDSAVIQHEKSLEIQECRDNKQGKASVSRDDYFQHLSGHPLTSQNDRSQILRGYPLRIPTKKEMIGDIYGRPLSEARIFPNSKKNVTGQFEAEDCYLQKCSGTKAQHSVSDPPFLSQCFEHASDHPRDHSQRSSDMEKPCRNGDVKLFGKILSNPSQKHGSIAHENGEKEAPHLKPAGKSANFKSTGHHPTEGGSMAFLKRHNPHSLENFPMRSHGFWDGNRTQSGLPDSAALLAKYPAAFSKYPVPSSKMPQQTLQAVVKSKECNLSGMSVLPSREVSGTNGVVDYQMYISHDSTGVQPFTAEKKQREDIFVEIPRLNGQQARGGMVGMNVVGRGGALAGGAARVFLILW</sequence>
<protein>
    <recommendedName>
        <fullName evidence="9">Nuclear receptor corepressor 1</fullName>
    </recommendedName>
</protein>
<feature type="compositionally biased region" description="Basic and acidic residues" evidence="4">
    <location>
        <begin position="197"/>
        <end position="208"/>
    </location>
</feature>
<dbReference type="InterPro" id="IPR017930">
    <property type="entry name" value="Myb_dom"/>
</dbReference>
<comment type="subcellular location">
    <subcellularLocation>
        <location evidence="1">Nucleus</location>
    </subcellularLocation>
</comment>
<dbReference type="PROSITE" id="PS51293">
    <property type="entry name" value="SANT"/>
    <property type="match status" value="2"/>
</dbReference>
<dbReference type="InterPro" id="IPR009057">
    <property type="entry name" value="Homeodomain-like_sf"/>
</dbReference>
<dbReference type="PROSITE" id="PS51294">
    <property type="entry name" value="HTH_MYB"/>
    <property type="match status" value="1"/>
</dbReference>
<dbReference type="InterPro" id="IPR001005">
    <property type="entry name" value="SANT/Myb"/>
</dbReference>
<dbReference type="SUPFAM" id="SSF46689">
    <property type="entry name" value="Homeodomain-like"/>
    <property type="match status" value="2"/>
</dbReference>
<evidence type="ECO:0000259" key="6">
    <source>
        <dbReference type="PROSITE" id="PS51294"/>
    </source>
</evidence>
<evidence type="ECO:0000313" key="8">
    <source>
        <dbReference type="Proteomes" id="UP001141253"/>
    </source>
</evidence>
<dbReference type="InterPro" id="IPR017884">
    <property type="entry name" value="SANT_dom"/>
</dbReference>
<dbReference type="CDD" id="cd00167">
    <property type="entry name" value="SANT"/>
    <property type="match status" value="1"/>
</dbReference>
<evidence type="ECO:0000256" key="4">
    <source>
        <dbReference type="SAM" id="MobiDB-lite"/>
    </source>
</evidence>
<evidence type="ECO:0000256" key="3">
    <source>
        <dbReference type="SAM" id="Coils"/>
    </source>
</evidence>
<feature type="compositionally biased region" description="Low complexity" evidence="4">
    <location>
        <begin position="214"/>
        <end position="234"/>
    </location>
</feature>
<accession>A0ABQ9A4S6</accession>
<comment type="caution">
    <text evidence="7">The sequence shown here is derived from an EMBL/GenBank/DDBJ whole genome shotgun (WGS) entry which is preliminary data.</text>
</comment>
<organism evidence="7 8">
    <name type="scientific">Salix suchowensis</name>
    <dbReference type="NCBI Taxonomy" id="1278906"/>
    <lineage>
        <taxon>Eukaryota</taxon>
        <taxon>Viridiplantae</taxon>
        <taxon>Streptophyta</taxon>
        <taxon>Embryophyta</taxon>
        <taxon>Tracheophyta</taxon>
        <taxon>Spermatophyta</taxon>
        <taxon>Magnoliopsida</taxon>
        <taxon>eudicotyledons</taxon>
        <taxon>Gunneridae</taxon>
        <taxon>Pentapetalae</taxon>
        <taxon>rosids</taxon>
        <taxon>fabids</taxon>
        <taxon>Malpighiales</taxon>
        <taxon>Salicaceae</taxon>
        <taxon>Saliceae</taxon>
        <taxon>Salix</taxon>
    </lineage>
</organism>
<feature type="region of interest" description="Disordered" evidence="4">
    <location>
        <begin position="1518"/>
        <end position="1538"/>
    </location>
</feature>
<feature type="compositionally biased region" description="Basic and acidic residues" evidence="4">
    <location>
        <begin position="1484"/>
        <end position="1503"/>
    </location>
</feature>
<keyword evidence="2" id="KW-0539">Nucleus</keyword>
<dbReference type="SMART" id="SM00717">
    <property type="entry name" value="SANT"/>
    <property type="match status" value="2"/>
</dbReference>
<evidence type="ECO:0000256" key="1">
    <source>
        <dbReference type="ARBA" id="ARBA00004123"/>
    </source>
</evidence>
<feature type="domain" description="HTH myb-type" evidence="6">
    <location>
        <begin position="1057"/>
        <end position="1106"/>
    </location>
</feature>
<feature type="compositionally biased region" description="Low complexity" evidence="4">
    <location>
        <begin position="1309"/>
        <end position="1323"/>
    </location>
</feature>
<dbReference type="Gene3D" id="1.10.10.60">
    <property type="entry name" value="Homeodomain-like"/>
    <property type="match status" value="1"/>
</dbReference>
<keyword evidence="8" id="KW-1185">Reference proteome</keyword>
<evidence type="ECO:0000259" key="5">
    <source>
        <dbReference type="PROSITE" id="PS51293"/>
    </source>
</evidence>
<name>A0ABQ9A4S6_9ROSI</name>
<feature type="region of interest" description="Disordered" evidence="4">
    <location>
        <begin position="1"/>
        <end position="72"/>
    </location>
</feature>
<reference evidence="7" key="1">
    <citation type="submission" date="2022-10" db="EMBL/GenBank/DDBJ databases">
        <authorList>
            <person name="Hyden B.L."/>
            <person name="Feng K."/>
            <person name="Yates T."/>
            <person name="Jawdy S."/>
            <person name="Smart L.B."/>
            <person name="Muchero W."/>
        </authorList>
    </citation>
    <scope>NUCLEOTIDE SEQUENCE</scope>
    <source>
        <tissue evidence="7">Shoot tip</tissue>
    </source>
</reference>
<feature type="region of interest" description="Disordered" evidence="4">
    <location>
        <begin position="1483"/>
        <end position="1503"/>
    </location>
</feature>
<reference evidence="7" key="2">
    <citation type="journal article" date="2023" name="Int. J. Mol. Sci.">
        <title>De Novo Assembly and Annotation of 11 Diverse Shrub Willow (Salix) Genomes Reveals Novel Gene Organization in Sex-Linked Regions.</title>
        <authorList>
            <person name="Hyden B."/>
            <person name="Feng K."/>
            <person name="Yates T.B."/>
            <person name="Jawdy S."/>
            <person name="Cereghino C."/>
            <person name="Smart L.B."/>
            <person name="Muchero W."/>
        </authorList>
    </citation>
    <scope>NUCLEOTIDE SEQUENCE</scope>
    <source>
        <tissue evidence="7">Shoot tip</tissue>
    </source>
</reference>
<dbReference type="EMBL" id="JAPFFI010000023">
    <property type="protein sequence ID" value="KAJ6322937.1"/>
    <property type="molecule type" value="Genomic_DNA"/>
</dbReference>
<dbReference type="PANTHER" id="PTHR47340:SF1">
    <property type="entry name" value="DUPLICATED HOMEODOMAIN-LIKE SUPERFAMILY PROTEIN"/>
    <property type="match status" value="1"/>
</dbReference>
<dbReference type="Pfam" id="PF00249">
    <property type="entry name" value="Myb_DNA-binding"/>
    <property type="match status" value="2"/>
</dbReference>
<keyword evidence="3" id="KW-0175">Coiled coil</keyword>
<feature type="region of interest" description="Disordered" evidence="4">
    <location>
        <begin position="1304"/>
        <end position="1331"/>
    </location>
</feature>
<feature type="coiled-coil region" evidence="3">
    <location>
        <begin position="435"/>
        <end position="462"/>
    </location>
</feature>
<proteinExistence type="predicted"/>
<dbReference type="Gene3D" id="1.20.58.1880">
    <property type="match status" value="1"/>
</dbReference>
<gene>
    <name evidence="7" type="ORF">OIU77_012714</name>
</gene>
<dbReference type="PANTHER" id="PTHR47340">
    <property type="entry name" value="DUPLICATED HOMEODOMAIN-LIKE SUPERFAMILY PROTEIN"/>
    <property type="match status" value="1"/>
</dbReference>
<feature type="compositionally biased region" description="Basic and acidic residues" evidence="4">
    <location>
        <begin position="7"/>
        <end position="23"/>
    </location>
</feature>
<feature type="compositionally biased region" description="Basic and acidic residues" evidence="4">
    <location>
        <begin position="53"/>
        <end position="64"/>
    </location>
</feature>
<dbReference type="Proteomes" id="UP001141253">
    <property type="component" value="Chromosome 8"/>
</dbReference>
<feature type="region of interest" description="Disordered" evidence="4">
    <location>
        <begin position="179"/>
        <end position="237"/>
    </location>
</feature>